<dbReference type="InterPro" id="IPR058240">
    <property type="entry name" value="rSAM_sf"/>
</dbReference>
<evidence type="ECO:0000256" key="4">
    <source>
        <dbReference type="ARBA" id="ARBA00022723"/>
    </source>
</evidence>
<dbReference type="CDD" id="cd01335">
    <property type="entry name" value="Radical_SAM"/>
    <property type="match status" value="1"/>
</dbReference>
<dbReference type="SFLD" id="SFLDG01386">
    <property type="entry name" value="main_SPASM_domain-containing"/>
    <property type="match status" value="1"/>
</dbReference>
<dbReference type="PROSITE" id="PS51918">
    <property type="entry name" value="RADICAL_SAM"/>
    <property type="match status" value="1"/>
</dbReference>
<evidence type="ECO:0000256" key="6">
    <source>
        <dbReference type="ARBA" id="ARBA00023014"/>
    </source>
</evidence>
<dbReference type="SFLD" id="SFLDG01384">
    <property type="entry name" value="thioether_bond_formation_requi"/>
    <property type="match status" value="1"/>
</dbReference>
<dbReference type="EMBL" id="FNJM01000001">
    <property type="protein sequence ID" value="SDO96795.1"/>
    <property type="molecule type" value="Genomic_DNA"/>
</dbReference>
<dbReference type="NCBIfam" id="TIGR04085">
    <property type="entry name" value="rSAM_more_4Fe4S"/>
    <property type="match status" value="1"/>
</dbReference>
<keyword evidence="2" id="KW-0004">4Fe-4S</keyword>
<dbReference type="SFLD" id="SFLDG01067">
    <property type="entry name" value="SPASM/twitch_domain_containing"/>
    <property type="match status" value="1"/>
</dbReference>
<comment type="cofactor">
    <cofactor evidence="1">
        <name>[4Fe-4S] cluster</name>
        <dbReference type="ChEBI" id="CHEBI:49883"/>
    </cofactor>
</comment>
<dbReference type="PROSITE" id="PS01305">
    <property type="entry name" value="MOAA_NIFB_PQQE"/>
    <property type="match status" value="1"/>
</dbReference>
<dbReference type="AlphaFoldDB" id="A0A1H0NWI7"/>
<keyword evidence="4" id="KW-0479">Metal-binding</keyword>
<dbReference type="InterPro" id="IPR023867">
    <property type="entry name" value="Sulphatase_maturase_rSAM"/>
</dbReference>
<keyword evidence="9" id="KW-1185">Reference proteome</keyword>
<feature type="domain" description="Radical SAM core" evidence="7">
    <location>
        <begin position="46"/>
        <end position="274"/>
    </location>
</feature>
<dbReference type="InterPro" id="IPR007197">
    <property type="entry name" value="rSAM"/>
</dbReference>
<evidence type="ECO:0000313" key="8">
    <source>
        <dbReference type="EMBL" id="SDO96795.1"/>
    </source>
</evidence>
<accession>A0A1H0NWI7</accession>
<evidence type="ECO:0000256" key="3">
    <source>
        <dbReference type="ARBA" id="ARBA00022691"/>
    </source>
</evidence>
<dbReference type="NCBIfam" id="TIGR04119">
    <property type="entry name" value="CXXX_matur"/>
    <property type="match status" value="1"/>
</dbReference>
<dbReference type="InterPro" id="IPR013785">
    <property type="entry name" value="Aldolase_TIM"/>
</dbReference>
<dbReference type="InterPro" id="IPR023885">
    <property type="entry name" value="4Fe4S-binding_SPASM_dom"/>
</dbReference>
<keyword evidence="3" id="KW-0949">S-adenosyl-L-methionine</keyword>
<evidence type="ECO:0000256" key="5">
    <source>
        <dbReference type="ARBA" id="ARBA00023004"/>
    </source>
</evidence>
<keyword evidence="5" id="KW-0408">Iron</keyword>
<evidence type="ECO:0000313" key="9">
    <source>
        <dbReference type="Proteomes" id="UP000198597"/>
    </source>
</evidence>
<dbReference type="Proteomes" id="UP000198597">
    <property type="component" value="Unassembled WGS sequence"/>
</dbReference>
<reference evidence="8 9" key="1">
    <citation type="submission" date="2016-10" db="EMBL/GenBank/DDBJ databases">
        <authorList>
            <person name="de Groot N.N."/>
        </authorList>
    </citation>
    <scope>NUCLEOTIDE SEQUENCE [LARGE SCALE GENOMIC DNA]</scope>
    <source>
        <strain evidence="8 9">DSM 12272</strain>
    </source>
</reference>
<keyword evidence="6" id="KW-0411">Iron-sulfur</keyword>
<dbReference type="STRING" id="94869.SAMN04488529_101977"/>
<gene>
    <name evidence="8" type="ORF">SAMN04488529_101977</name>
</gene>
<dbReference type="Gene3D" id="3.20.20.70">
    <property type="entry name" value="Aldolase class I"/>
    <property type="match status" value="1"/>
</dbReference>
<organism evidence="8 9">
    <name type="scientific">Clostridium gasigenes</name>
    <dbReference type="NCBI Taxonomy" id="94869"/>
    <lineage>
        <taxon>Bacteria</taxon>
        <taxon>Bacillati</taxon>
        <taxon>Bacillota</taxon>
        <taxon>Clostridia</taxon>
        <taxon>Eubacteriales</taxon>
        <taxon>Clostridiaceae</taxon>
        <taxon>Clostridium</taxon>
    </lineage>
</organism>
<dbReference type="InterPro" id="IPR000385">
    <property type="entry name" value="MoaA_NifB_PqqE_Fe-S-bd_CS"/>
</dbReference>
<name>A0A1H0NWI7_9CLOT</name>
<dbReference type="NCBIfam" id="TIGR04115">
    <property type="entry name" value="rSAM_Cxxx_rpt"/>
    <property type="match status" value="1"/>
</dbReference>
<dbReference type="GO" id="GO:0016491">
    <property type="term" value="F:oxidoreductase activity"/>
    <property type="evidence" value="ECO:0007669"/>
    <property type="project" value="InterPro"/>
</dbReference>
<proteinExistence type="predicted"/>
<dbReference type="PANTHER" id="PTHR43273">
    <property type="entry name" value="ANAEROBIC SULFATASE-MATURATING ENZYME HOMOLOG ASLB-RELATED"/>
    <property type="match status" value="1"/>
</dbReference>
<dbReference type="PANTHER" id="PTHR43273:SF8">
    <property type="entry name" value="RADICAL SAM DOMAIN PROTEIN"/>
    <property type="match status" value="1"/>
</dbReference>
<dbReference type="GO" id="GO:0051539">
    <property type="term" value="F:4 iron, 4 sulfur cluster binding"/>
    <property type="evidence" value="ECO:0007669"/>
    <property type="project" value="UniProtKB-KW"/>
</dbReference>
<evidence type="ECO:0000256" key="2">
    <source>
        <dbReference type="ARBA" id="ARBA00022485"/>
    </source>
</evidence>
<dbReference type="InterPro" id="IPR026412">
    <property type="entry name" value="rSAM_Cxxx_rpt"/>
</dbReference>
<dbReference type="SUPFAM" id="SSF102114">
    <property type="entry name" value="Radical SAM enzymes"/>
    <property type="match status" value="1"/>
</dbReference>
<dbReference type="Pfam" id="PF04055">
    <property type="entry name" value="Radical_SAM"/>
    <property type="match status" value="1"/>
</dbReference>
<dbReference type="OrthoDB" id="9808591at2"/>
<dbReference type="SFLD" id="SFLDS00029">
    <property type="entry name" value="Radical_SAM"/>
    <property type="match status" value="1"/>
</dbReference>
<evidence type="ECO:0000259" key="7">
    <source>
        <dbReference type="PROSITE" id="PS51918"/>
    </source>
</evidence>
<dbReference type="GO" id="GO:0046872">
    <property type="term" value="F:metal ion binding"/>
    <property type="evidence" value="ECO:0007669"/>
    <property type="project" value="UniProtKB-KW"/>
</dbReference>
<sequence>MIDNYVKIIYSYICWINKNKIESVGGIQLEEINNNIKFGCGNIPTWKNGEAHDITFVVTEDCNLRCKYCYISGKASEKVMTIETAKKAVDYLLDSGEVFNSEAVVWNFIGGEPLLEIDLIDQICDYIKVETYRRNHKWGNCYRFNICTNGILYDTEKVQNLIKKNKSNISMGITIDGTKEKHDLQRVYPDGKGSYDDIIDNVNKWKEQFGSPITKVTIGHDDLIYVAESIIHLWNLGLTNVPANVVYEDVWEAGDDVLFEQQLMKLADYVLDNELWNKYSCTLFEEHIGYPQSKKDKCRNHCGTGKMLAIDYRGMLYPCIRFMDYSLSRKKEFSIGSIYDGIDLDKVRTFYGLDAVVQSTDECLNCEVAAGCGWCQGNNYDNSDSDTLFQRSTYICKMHKARVRAVNYYWEKLKEKTGKERQWVSKNNHLYFILSDDSVEHCNYSNNDNENFMNHDVLNRGLDFAAKNFYRPVLLHSNSKSIIDYNKVTKYKDKIDIYPVERDFEFGETTSYPVYSAQNIHLKSDKSICIVNIHENEIKDLDSTVIKLLEKFQRININIKINSKDFNFSLYKEKLKNISEEMLKYYKNGVMKEVNKITDILLIDEMENCNFGVNNYALAPNGKIYICPAFYYNDPENYICSIGEEISIKNQNLFKISSSKFCSQCEIYSCNRCVYDNKKRTREYSVPSSIQCKVSSIEYSTSYKFIKEIEDNKIEIAQFKRLKEIEYDDIIEKIKSDTFSPYNMC</sequence>
<protein>
    <submittedName>
        <fullName evidence="8">Radical SAM peptide maturase, CXXX-repeat target family/CXXX repeat peptide maturase</fullName>
    </submittedName>
</protein>
<evidence type="ECO:0000256" key="1">
    <source>
        <dbReference type="ARBA" id="ARBA00001966"/>
    </source>
</evidence>
<dbReference type="InterPro" id="IPR026401">
    <property type="entry name" value="CXXX_matur"/>
</dbReference>